<feature type="compositionally biased region" description="Polar residues" evidence="1">
    <location>
        <begin position="343"/>
        <end position="373"/>
    </location>
</feature>
<organism evidence="2 3">
    <name type="scientific">Xylaria arbuscula</name>
    <dbReference type="NCBI Taxonomy" id="114810"/>
    <lineage>
        <taxon>Eukaryota</taxon>
        <taxon>Fungi</taxon>
        <taxon>Dikarya</taxon>
        <taxon>Ascomycota</taxon>
        <taxon>Pezizomycotina</taxon>
        <taxon>Sordariomycetes</taxon>
        <taxon>Xylariomycetidae</taxon>
        <taxon>Xylariales</taxon>
        <taxon>Xylariaceae</taxon>
        <taxon>Xylaria</taxon>
    </lineage>
</organism>
<proteinExistence type="predicted"/>
<feature type="region of interest" description="Disordered" evidence="1">
    <location>
        <begin position="343"/>
        <end position="378"/>
    </location>
</feature>
<dbReference type="Proteomes" id="UP001148614">
    <property type="component" value="Unassembled WGS sequence"/>
</dbReference>
<feature type="region of interest" description="Disordered" evidence="1">
    <location>
        <begin position="46"/>
        <end position="127"/>
    </location>
</feature>
<accession>A0A9W8NF75</accession>
<evidence type="ECO:0000256" key="1">
    <source>
        <dbReference type="SAM" id="MobiDB-lite"/>
    </source>
</evidence>
<dbReference type="EMBL" id="JANPWZ010000661">
    <property type="protein sequence ID" value="KAJ3573740.1"/>
    <property type="molecule type" value="Genomic_DNA"/>
</dbReference>
<dbReference type="VEuPathDB" id="FungiDB:F4678DRAFT_28876"/>
<protein>
    <submittedName>
        <fullName evidence="2">Uncharacterized protein</fullName>
    </submittedName>
</protein>
<feature type="compositionally biased region" description="Polar residues" evidence="1">
    <location>
        <begin position="419"/>
        <end position="441"/>
    </location>
</feature>
<evidence type="ECO:0000313" key="2">
    <source>
        <dbReference type="EMBL" id="KAJ3573740.1"/>
    </source>
</evidence>
<gene>
    <name evidence="2" type="ORF">NPX13_g4595</name>
</gene>
<reference evidence="2" key="1">
    <citation type="submission" date="2022-07" db="EMBL/GenBank/DDBJ databases">
        <title>Genome Sequence of Xylaria arbuscula.</title>
        <authorList>
            <person name="Buettner E."/>
        </authorList>
    </citation>
    <scope>NUCLEOTIDE SEQUENCE</scope>
    <source>
        <strain evidence="2">VT107</strain>
    </source>
</reference>
<comment type="caution">
    <text evidence="2">The sequence shown here is derived from an EMBL/GenBank/DDBJ whole genome shotgun (WGS) entry which is preliminary data.</text>
</comment>
<keyword evidence="3" id="KW-1185">Reference proteome</keyword>
<evidence type="ECO:0000313" key="3">
    <source>
        <dbReference type="Proteomes" id="UP001148614"/>
    </source>
</evidence>
<feature type="compositionally biased region" description="Low complexity" evidence="1">
    <location>
        <begin position="106"/>
        <end position="117"/>
    </location>
</feature>
<sequence length="616" mass="67023">MFLHSGASLHGHEFSKRATPAVAPVNLRNPLLRSAWSAPVSKTSVLASEPPLSHDNEFVSSLKRSPTYPEPAVRSPDNASAMSGEPTGDQVGSSLKTMGGDEESIVSDTDVSAVSSSRHQKRRSGIQNSTTYVLAHPPPKLRTKQRIIHMRPNLVLQIQQVTPGMRPRPTIDVYPSFAGARSIMAPLLRSIPGIAGIKRELSGQDIMLVRSEDYASQISGSESENDEDSIMARDLLAVLSPSKTEDKAEIIMGEGVVWAATTRANGNSFCYEFTSITPMGTTVTARWVRKQVVSSSLPGTPTSPGPKPQFSDTKFTFSFLEPGCRRHPVLATLSSTSLNIPDAYTTVSQSPDRTSPEAQSPSLPSSPSRGDPSQTERRVKTLKEWQKSFISVSAVWVALRHSWAPNFRPEDFMPLRTSATAPVENSTPGRRRSLSASTESTPSRKHSVKMRQHILRTTGDGPRRSTSTGAAFMQKRRAIIAENEAVQPSNDEHNKLAKLNRRALSGDWNIGLPKSVRENSLAGSLVDAASIANNDEGSRRSPALAPPPMPVKRRTVSAYSPLSSLTPDNSEFDVVDANEATTAAAFQGIDMGEANSKSKHRKWKNMATWFRKLSGR</sequence>
<dbReference type="AlphaFoldDB" id="A0A9W8NF75"/>
<feature type="region of interest" description="Disordered" evidence="1">
    <location>
        <begin position="533"/>
        <end position="552"/>
    </location>
</feature>
<name>A0A9W8NF75_9PEZI</name>
<feature type="region of interest" description="Disordered" evidence="1">
    <location>
        <begin position="419"/>
        <end position="450"/>
    </location>
</feature>